<dbReference type="EMBL" id="WOCE01000006">
    <property type="protein sequence ID" value="KAE9611422.1"/>
    <property type="molecule type" value="Genomic_DNA"/>
</dbReference>
<dbReference type="AlphaFoldDB" id="A0A6A4QCR4"/>
<keyword evidence="1" id="KW-0472">Membrane</keyword>
<accession>A0A6A4QCR4</accession>
<gene>
    <name evidence="2" type="ORF">Lalb_Chr06g0162301</name>
</gene>
<keyword evidence="1" id="KW-1133">Transmembrane helix</keyword>
<dbReference type="Proteomes" id="UP000447434">
    <property type="component" value="Chromosome 6"/>
</dbReference>
<evidence type="ECO:0000256" key="1">
    <source>
        <dbReference type="SAM" id="Phobius"/>
    </source>
</evidence>
<name>A0A6A4QCR4_LUPAL</name>
<keyword evidence="1" id="KW-0812">Transmembrane</keyword>
<organism evidence="2 3">
    <name type="scientific">Lupinus albus</name>
    <name type="common">White lupine</name>
    <name type="synonym">Lupinus termis</name>
    <dbReference type="NCBI Taxonomy" id="3870"/>
    <lineage>
        <taxon>Eukaryota</taxon>
        <taxon>Viridiplantae</taxon>
        <taxon>Streptophyta</taxon>
        <taxon>Embryophyta</taxon>
        <taxon>Tracheophyta</taxon>
        <taxon>Spermatophyta</taxon>
        <taxon>Magnoliopsida</taxon>
        <taxon>eudicotyledons</taxon>
        <taxon>Gunneridae</taxon>
        <taxon>Pentapetalae</taxon>
        <taxon>rosids</taxon>
        <taxon>fabids</taxon>
        <taxon>Fabales</taxon>
        <taxon>Fabaceae</taxon>
        <taxon>Papilionoideae</taxon>
        <taxon>50 kb inversion clade</taxon>
        <taxon>genistoids sensu lato</taxon>
        <taxon>core genistoids</taxon>
        <taxon>Genisteae</taxon>
        <taxon>Lupinus</taxon>
    </lineage>
</organism>
<protein>
    <submittedName>
        <fullName evidence="2">Uncharacterized protein</fullName>
    </submittedName>
</protein>
<feature type="transmembrane region" description="Helical" evidence="1">
    <location>
        <begin position="6"/>
        <end position="27"/>
    </location>
</feature>
<comment type="caution">
    <text evidence="2">The sequence shown here is derived from an EMBL/GenBank/DDBJ whole genome shotgun (WGS) entry which is preliminary data.</text>
</comment>
<keyword evidence="3" id="KW-1185">Reference proteome</keyword>
<evidence type="ECO:0000313" key="2">
    <source>
        <dbReference type="EMBL" id="KAE9611422.1"/>
    </source>
</evidence>
<reference evidence="3" key="1">
    <citation type="journal article" date="2020" name="Nat. Commun.">
        <title>Genome sequence of the cluster root forming white lupin.</title>
        <authorList>
            <person name="Hufnagel B."/>
            <person name="Marques A."/>
            <person name="Soriano A."/>
            <person name="Marques L."/>
            <person name="Divol F."/>
            <person name="Doumas P."/>
            <person name="Sallet E."/>
            <person name="Mancinotti D."/>
            <person name="Carrere S."/>
            <person name="Marande W."/>
            <person name="Arribat S."/>
            <person name="Keller J."/>
            <person name="Huneau C."/>
            <person name="Blein T."/>
            <person name="Aime D."/>
            <person name="Laguerre M."/>
            <person name="Taylor J."/>
            <person name="Schubert V."/>
            <person name="Nelson M."/>
            <person name="Geu-Flores F."/>
            <person name="Crespi M."/>
            <person name="Gallardo-Guerrero K."/>
            <person name="Delaux P.-M."/>
            <person name="Salse J."/>
            <person name="Berges H."/>
            <person name="Guyot R."/>
            <person name="Gouzy J."/>
            <person name="Peret B."/>
        </authorList>
    </citation>
    <scope>NUCLEOTIDE SEQUENCE [LARGE SCALE GENOMIC DNA]</scope>
    <source>
        <strain evidence="3">cv. Amiga</strain>
    </source>
</reference>
<evidence type="ECO:0000313" key="3">
    <source>
        <dbReference type="Proteomes" id="UP000447434"/>
    </source>
</evidence>
<proteinExistence type="predicted"/>
<sequence length="57" mass="6765">MNMVPITTYFLIFISAFYFFWDARLVIEEDVLLHNHLLFPFSTMGYGLPHPDLPIFI</sequence>